<reference evidence="3" key="1">
    <citation type="journal article" date="2019" name="Int. J. Syst. Evol. Microbiol.">
        <title>The Global Catalogue of Microorganisms (GCM) 10K type strain sequencing project: providing services to taxonomists for standard genome sequencing and annotation.</title>
        <authorList>
            <consortium name="The Broad Institute Genomics Platform"/>
            <consortium name="The Broad Institute Genome Sequencing Center for Infectious Disease"/>
            <person name="Wu L."/>
            <person name="Ma J."/>
        </authorList>
    </citation>
    <scope>NUCLEOTIDE SEQUENCE [LARGE SCALE GENOMIC DNA]</scope>
    <source>
        <strain evidence="3">JCM 17656</strain>
    </source>
</reference>
<dbReference type="EMBL" id="BAABCE010000012">
    <property type="protein sequence ID" value="GAA3571018.1"/>
    <property type="molecule type" value="Genomic_DNA"/>
</dbReference>
<evidence type="ECO:0000313" key="2">
    <source>
        <dbReference type="EMBL" id="GAA3571018.1"/>
    </source>
</evidence>
<feature type="compositionally biased region" description="Basic and acidic residues" evidence="1">
    <location>
        <begin position="1"/>
        <end position="13"/>
    </location>
</feature>
<gene>
    <name evidence="2" type="ORF">GCM10022295_61170</name>
</gene>
<organism evidence="2 3">
    <name type="scientific">Streptomyces osmaniensis</name>
    <dbReference type="NCBI Taxonomy" id="593134"/>
    <lineage>
        <taxon>Bacteria</taxon>
        <taxon>Bacillati</taxon>
        <taxon>Actinomycetota</taxon>
        <taxon>Actinomycetes</taxon>
        <taxon>Kitasatosporales</taxon>
        <taxon>Streptomycetaceae</taxon>
        <taxon>Streptomyces</taxon>
    </lineage>
</organism>
<feature type="compositionally biased region" description="Basic residues" evidence="1">
    <location>
        <begin position="107"/>
        <end position="120"/>
    </location>
</feature>
<keyword evidence="3" id="KW-1185">Reference proteome</keyword>
<comment type="caution">
    <text evidence="2">The sequence shown here is derived from an EMBL/GenBank/DDBJ whole genome shotgun (WGS) entry which is preliminary data.</text>
</comment>
<dbReference type="Proteomes" id="UP001500707">
    <property type="component" value="Unassembled WGS sequence"/>
</dbReference>
<feature type="region of interest" description="Disordered" evidence="1">
    <location>
        <begin position="1"/>
        <end position="59"/>
    </location>
</feature>
<name>A0ABP6XQM5_9ACTN</name>
<feature type="compositionally biased region" description="Basic residues" evidence="1">
    <location>
        <begin position="47"/>
        <end position="57"/>
    </location>
</feature>
<feature type="region of interest" description="Disordered" evidence="1">
    <location>
        <begin position="90"/>
        <end position="120"/>
    </location>
</feature>
<protein>
    <submittedName>
        <fullName evidence="2">Uncharacterized protein</fullName>
    </submittedName>
</protein>
<proteinExistence type="predicted"/>
<evidence type="ECO:0000256" key="1">
    <source>
        <dbReference type="SAM" id="MobiDB-lite"/>
    </source>
</evidence>
<evidence type="ECO:0000313" key="3">
    <source>
        <dbReference type="Proteomes" id="UP001500707"/>
    </source>
</evidence>
<accession>A0ABP6XQM5</accession>
<sequence>MEGGRGESQDGHRNGAQPTVVREPDLGGEHPVGDQQDHGRPADDRRVRKGNQKRHRQGCQLTCRSGTAAEAYAEHRRVMLTRSCETVFPQPIDLVKKKRRDNQSHRREPKSHPHPRLLRE</sequence>
<feature type="compositionally biased region" description="Basic and acidic residues" evidence="1">
    <location>
        <begin position="22"/>
        <end position="46"/>
    </location>
</feature>